<dbReference type="InterPro" id="IPR004477">
    <property type="entry name" value="ComEC_N"/>
</dbReference>
<dbReference type="GO" id="GO:0005886">
    <property type="term" value="C:plasma membrane"/>
    <property type="evidence" value="ECO:0007669"/>
    <property type="project" value="UniProtKB-SubCell"/>
</dbReference>
<protein>
    <recommendedName>
        <fullName evidence="7">ComEC/Rec2-related protein domain-containing protein</fullName>
    </recommendedName>
</protein>
<keyword evidence="3 6" id="KW-0812">Transmembrane</keyword>
<dbReference type="Proteomes" id="UP000177932">
    <property type="component" value="Unassembled WGS sequence"/>
</dbReference>
<evidence type="ECO:0000256" key="2">
    <source>
        <dbReference type="ARBA" id="ARBA00022475"/>
    </source>
</evidence>
<dbReference type="PANTHER" id="PTHR30619">
    <property type="entry name" value="DNA INTERNALIZATION/COMPETENCE PROTEIN COMEC/REC2"/>
    <property type="match status" value="1"/>
</dbReference>
<dbReference type="NCBIfam" id="TIGR00360">
    <property type="entry name" value="ComEC_N-term"/>
    <property type="match status" value="1"/>
</dbReference>
<evidence type="ECO:0000259" key="7">
    <source>
        <dbReference type="Pfam" id="PF03772"/>
    </source>
</evidence>
<organism evidence="8 9">
    <name type="scientific">Candidatus Spechtbacteria bacterium RIFCSPHIGHO2_01_FULL_43_30</name>
    <dbReference type="NCBI Taxonomy" id="1802158"/>
    <lineage>
        <taxon>Bacteria</taxon>
        <taxon>Candidatus Spechtiibacteriota</taxon>
    </lineage>
</organism>
<evidence type="ECO:0000256" key="6">
    <source>
        <dbReference type="SAM" id="Phobius"/>
    </source>
</evidence>
<evidence type="ECO:0000256" key="3">
    <source>
        <dbReference type="ARBA" id="ARBA00022692"/>
    </source>
</evidence>
<feature type="transmembrane region" description="Helical" evidence="6">
    <location>
        <begin position="313"/>
        <end position="338"/>
    </location>
</feature>
<gene>
    <name evidence="8" type="ORF">A2827_00520</name>
</gene>
<comment type="subcellular location">
    <subcellularLocation>
        <location evidence="1">Cell membrane</location>
        <topology evidence="1">Multi-pass membrane protein</topology>
    </subcellularLocation>
</comment>
<dbReference type="Pfam" id="PF03772">
    <property type="entry name" value="Competence"/>
    <property type="match status" value="1"/>
</dbReference>
<evidence type="ECO:0000256" key="5">
    <source>
        <dbReference type="ARBA" id="ARBA00023136"/>
    </source>
</evidence>
<evidence type="ECO:0000313" key="9">
    <source>
        <dbReference type="Proteomes" id="UP000177932"/>
    </source>
</evidence>
<feature type="transmembrane region" description="Helical" evidence="6">
    <location>
        <begin position="185"/>
        <end position="218"/>
    </location>
</feature>
<feature type="transmembrane region" description="Helical" evidence="6">
    <location>
        <begin position="57"/>
        <end position="76"/>
    </location>
</feature>
<dbReference type="AlphaFoldDB" id="A0A1G2H8E3"/>
<feature type="transmembrane region" description="Helical" evidence="6">
    <location>
        <begin position="345"/>
        <end position="361"/>
    </location>
</feature>
<evidence type="ECO:0000313" key="8">
    <source>
        <dbReference type="EMBL" id="OGZ58754.1"/>
    </source>
</evidence>
<dbReference type="STRING" id="1802158.A2827_00520"/>
<comment type="caution">
    <text evidence="8">The sequence shown here is derived from an EMBL/GenBank/DDBJ whole genome shotgun (WGS) entry which is preliminary data.</text>
</comment>
<feature type="transmembrane region" description="Helical" evidence="6">
    <location>
        <begin position="10"/>
        <end position="27"/>
    </location>
</feature>
<dbReference type="InterPro" id="IPR052159">
    <property type="entry name" value="Competence_DNA_uptake"/>
</dbReference>
<feature type="transmembrane region" description="Helical" evidence="6">
    <location>
        <begin position="376"/>
        <end position="393"/>
    </location>
</feature>
<feature type="transmembrane region" description="Helical" evidence="6">
    <location>
        <begin position="282"/>
        <end position="301"/>
    </location>
</feature>
<accession>A0A1G2H8E3</accession>
<evidence type="ECO:0000256" key="1">
    <source>
        <dbReference type="ARBA" id="ARBA00004651"/>
    </source>
</evidence>
<dbReference type="PANTHER" id="PTHR30619:SF7">
    <property type="entry name" value="BETA-LACTAMASE DOMAIN PROTEIN"/>
    <property type="match status" value="1"/>
</dbReference>
<name>A0A1G2H8E3_9BACT</name>
<sequence>MNLTMHPSRIFLYICLCFIAGVFISSAYLVSQIFVWLFFVFSAGIISIFWRRNKSAVIVGFLFLSFTAGIFRYQMFDAPKDTLDYYKRTNPKEEYAEANFLENKIGDFKTSLRKSMDSALSPPESSLFGAIMLGETERLSRDLKEKLNRSGTRHITAISGMNIIILANMLIGLGLMLGMWRHHAFYFAVSFIVLFTIMVGAPPSAVRAGIMGGILLFAQKAGRLSQARRLLVLAAAVMLMSNPLLLKFDVGFQLSFLATLGISMTSSWFMDNLKFTPQLFGIRNTISMTVPSVLFTAPILISNFGQLSLVSIFTNILIIPMTSLTLGLGFIASIAGILSETVGRILFWPVWLFLSYSYKVIDISSDMPFAVWEIEAFPWYLGVLYFVSLWLLVKHFKMER</sequence>
<feature type="transmembrane region" description="Helical" evidence="6">
    <location>
        <begin position="155"/>
        <end position="179"/>
    </location>
</feature>
<keyword evidence="4 6" id="KW-1133">Transmembrane helix</keyword>
<feature type="domain" description="ComEC/Rec2-related protein" evidence="7">
    <location>
        <begin position="132"/>
        <end position="393"/>
    </location>
</feature>
<keyword evidence="2" id="KW-1003">Cell membrane</keyword>
<feature type="transmembrane region" description="Helical" evidence="6">
    <location>
        <begin position="252"/>
        <end position="270"/>
    </location>
</feature>
<proteinExistence type="predicted"/>
<evidence type="ECO:0000256" key="4">
    <source>
        <dbReference type="ARBA" id="ARBA00022989"/>
    </source>
</evidence>
<reference evidence="8 9" key="1">
    <citation type="journal article" date="2016" name="Nat. Commun.">
        <title>Thousands of microbial genomes shed light on interconnected biogeochemical processes in an aquifer system.</title>
        <authorList>
            <person name="Anantharaman K."/>
            <person name="Brown C.T."/>
            <person name="Hug L.A."/>
            <person name="Sharon I."/>
            <person name="Castelle C.J."/>
            <person name="Probst A.J."/>
            <person name="Thomas B.C."/>
            <person name="Singh A."/>
            <person name="Wilkins M.J."/>
            <person name="Karaoz U."/>
            <person name="Brodie E.L."/>
            <person name="Williams K.H."/>
            <person name="Hubbard S.S."/>
            <person name="Banfield J.F."/>
        </authorList>
    </citation>
    <scope>NUCLEOTIDE SEQUENCE [LARGE SCALE GENOMIC DNA]</scope>
</reference>
<keyword evidence="5 6" id="KW-0472">Membrane</keyword>
<feature type="transmembrane region" description="Helical" evidence="6">
    <location>
        <begin position="33"/>
        <end position="50"/>
    </location>
</feature>
<dbReference type="EMBL" id="MHOD01000001">
    <property type="protein sequence ID" value="OGZ58754.1"/>
    <property type="molecule type" value="Genomic_DNA"/>
</dbReference>